<evidence type="ECO:0000256" key="7">
    <source>
        <dbReference type="ARBA" id="ARBA00023128"/>
    </source>
</evidence>
<dbReference type="InterPro" id="IPR043502">
    <property type="entry name" value="DNA/RNA_pol_sf"/>
</dbReference>
<evidence type="ECO:0000256" key="6">
    <source>
        <dbReference type="ARBA" id="ARBA00023125"/>
    </source>
</evidence>
<dbReference type="InterPro" id="IPR042087">
    <property type="entry name" value="DNA_pol_B_thumb"/>
</dbReference>
<dbReference type="InterPro" id="IPR017964">
    <property type="entry name" value="DNA-dir_DNA_pol_B_CS"/>
</dbReference>
<name>A0A1B7XQK6_COLHI</name>
<evidence type="ECO:0000256" key="2">
    <source>
        <dbReference type="ARBA" id="ARBA00012417"/>
    </source>
</evidence>
<dbReference type="PROSITE" id="PS00116">
    <property type="entry name" value="DNA_POLYMERASE_B"/>
    <property type="match status" value="1"/>
</dbReference>
<keyword evidence="3" id="KW-0808">Transferase</keyword>
<feature type="domain" description="DNA-directed DNA polymerase family B multifunctional" evidence="9">
    <location>
        <begin position="64"/>
        <end position="178"/>
    </location>
</feature>
<dbReference type="GO" id="GO:0005739">
    <property type="term" value="C:mitochondrion"/>
    <property type="evidence" value="ECO:0007669"/>
    <property type="project" value="UniProtKB-SubCell"/>
</dbReference>
<dbReference type="EMBL" id="LTAN01000012">
    <property type="protein sequence ID" value="OBR02031.1"/>
    <property type="molecule type" value="Genomic_DNA"/>
</dbReference>
<dbReference type="AlphaFoldDB" id="A0A1B7XQK6"/>
<reference evidence="11" key="1">
    <citation type="journal article" date="2017" name="BMC Genomics">
        <title>Gapless genome assembly of Colletotrichum higginsianum reveals chromosome structure and association of transposable elements with secondary metabolite gene clusters.</title>
        <authorList>
            <person name="Dallery J.-F."/>
            <person name="Lapalu N."/>
            <person name="Zampounis A."/>
            <person name="Pigne S."/>
            <person name="Luyten I."/>
            <person name="Amselem J."/>
            <person name="Wittenberg A.H.J."/>
            <person name="Zhou S."/>
            <person name="de Queiroz M.V."/>
            <person name="Robin G.P."/>
            <person name="Auger A."/>
            <person name="Hainaut M."/>
            <person name="Henrissat B."/>
            <person name="Kim K.-T."/>
            <person name="Lee Y.-H."/>
            <person name="Lespinet O."/>
            <person name="Schwartz D.C."/>
            <person name="Thon M.R."/>
            <person name="O'Connell R.J."/>
        </authorList>
    </citation>
    <scope>NUCLEOTIDE SEQUENCE [LARGE SCALE GENOMIC DNA]</scope>
    <source>
        <strain evidence="11">IMI 349063</strain>
    </source>
</reference>
<comment type="caution">
    <text evidence="10">The sequence shown here is derived from an EMBL/GenBank/DDBJ whole genome shotgun (WGS) entry which is preliminary data.</text>
</comment>
<evidence type="ECO:0000313" key="10">
    <source>
        <dbReference type="EMBL" id="OBR02031.1"/>
    </source>
</evidence>
<dbReference type="EC" id="2.7.7.7" evidence="2"/>
<evidence type="ECO:0000256" key="5">
    <source>
        <dbReference type="ARBA" id="ARBA00022932"/>
    </source>
</evidence>
<dbReference type="Gene3D" id="3.90.1600.10">
    <property type="entry name" value="Palm domain of DNA polymerase"/>
    <property type="match status" value="1"/>
</dbReference>
<dbReference type="RefSeq" id="XP_018150549.1">
    <property type="nucleotide sequence ID" value="XM_018309577.1"/>
</dbReference>
<feature type="domain" description="DNA-directed DNA polymerase family B multifunctional" evidence="9">
    <location>
        <begin position="210"/>
        <end position="351"/>
    </location>
</feature>
<gene>
    <name evidence="10" type="ORF">CH63R_14603</name>
</gene>
<proteinExistence type="predicted"/>
<organism evidence="10 11">
    <name type="scientific">Colletotrichum higginsianum (strain IMI 349063)</name>
    <name type="common">Crucifer anthracnose fungus</name>
    <dbReference type="NCBI Taxonomy" id="759273"/>
    <lineage>
        <taxon>Eukaryota</taxon>
        <taxon>Fungi</taxon>
        <taxon>Dikarya</taxon>
        <taxon>Ascomycota</taxon>
        <taxon>Pezizomycotina</taxon>
        <taxon>Sordariomycetes</taxon>
        <taxon>Hypocreomycetidae</taxon>
        <taxon>Glomerellales</taxon>
        <taxon>Glomerellaceae</taxon>
        <taxon>Colletotrichum</taxon>
        <taxon>Colletotrichum destructivum species complex</taxon>
    </lineage>
</organism>
<dbReference type="InterPro" id="IPR006134">
    <property type="entry name" value="DNA-dir_DNA_pol_B_multi_dom"/>
</dbReference>
<dbReference type="GO" id="GO:0003677">
    <property type="term" value="F:DNA binding"/>
    <property type="evidence" value="ECO:0007669"/>
    <property type="project" value="UniProtKB-KW"/>
</dbReference>
<dbReference type="Proteomes" id="UP000092177">
    <property type="component" value="Chromosome 12"/>
</dbReference>
<accession>A0A1B7XQK6</accession>
<dbReference type="Pfam" id="PF00136">
    <property type="entry name" value="DNA_pol_B"/>
    <property type="match status" value="2"/>
</dbReference>
<dbReference type="GO" id="GO:0003887">
    <property type="term" value="F:DNA-directed DNA polymerase activity"/>
    <property type="evidence" value="ECO:0007669"/>
    <property type="project" value="UniProtKB-KW"/>
</dbReference>
<evidence type="ECO:0000259" key="9">
    <source>
        <dbReference type="Pfam" id="PF00136"/>
    </source>
</evidence>
<evidence type="ECO:0000313" key="11">
    <source>
        <dbReference type="Proteomes" id="UP000092177"/>
    </source>
</evidence>
<protein>
    <recommendedName>
        <fullName evidence="2">DNA-directed DNA polymerase</fullName>
        <ecNumber evidence="2">2.7.7.7</ecNumber>
    </recommendedName>
</protein>
<dbReference type="PANTHER" id="PTHR10322:SF23">
    <property type="entry name" value="DNA POLYMERASE DELTA CATALYTIC SUBUNIT"/>
    <property type="match status" value="1"/>
</dbReference>
<dbReference type="Gene3D" id="1.10.132.60">
    <property type="entry name" value="DNA polymerase family B, C-terminal domain"/>
    <property type="match status" value="1"/>
</dbReference>
<dbReference type="GeneID" id="28873684"/>
<keyword evidence="7" id="KW-0496">Mitochondrion</keyword>
<keyword evidence="6" id="KW-0238">DNA-binding</keyword>
<evidence type="ECO:0000256" key="1">
    <source>
        <dbReference type="ARBA" id="ARBA00004173"/>
    </source>
</evidence>
<sequence>MSQEMDLASLVEYNINDCNAALDVWYKSGLSTEIPSFAACSSSPVYDCGRYITTMVPLAISSEALSRGMMLNWSTSNKDQEYRGGFVLDPKRGHHLSIIVCDFSSMYPTIMTCCNISPETVEVQETLGEDVEGEVTWSSTHVRIVLEDCVALFPYKSTSLLKEVLLDMVTLKKEHRKSDHSMPNRSNPSCSSAVTSIGRWRVKLAYRVLERHGLKVLYGDTDSCFVCPSDPALRTQEGRTTAVASALERLKQEFEDTPLRGMTMEMDSYHPGIILLDKKRYCKLNLDGRIRYTGVSAARSNVAGLVKDKCMRVAESILKSTSRNEQVDSISRHLETTMRHVMSGRVTVKDVSSIASRDGVKCYAYSSASGETVRRALWESHLDASDVRAPEVLENVREESDRTLIEACDVLESAVVGGKKLLHPPEIPSQNSLACCRRQARCLGLVRHAHGQIFDFLYREAAPPTPFLNRS</sequence>
<evidence type="ECO:0000256" key="8">
    <source>
        <dbReference type="ARBA" id="ARBA00049244"/>
    </source>
</evidence>
<comment type="catalytic activity">
    <reaction evidence="8">
        <text>DNA(n) + a 2'-deoxyribonucleoside 5'-triphosphate = DNA(n+1) + diphosphate</text>
        <dbReference type="Rhea" id="RHEA:22508"/>
        <dbReference type="Rhea" id="RHEA-COMP:17339"/>
        <dbReference type="Rhea" id="RHEA-COMP:17340"/>
        <dbReference type="ChEBI" id="CHEBI:33019"/>
        <dbReference type="ChEBI" id="CHEBI:61560"/>
        <dbReference type="ChEBI" id="CHEBI:173112"/>
        <dbReference type="EC" id="2.7.7.7"/>
    </reaction>
</comment>
<dbReference type="GO" id="GO:0006261">
    <property type="term" value="P:DNA-templated DNA replication"/>
    <property type="evidence" value="ECO:0007669"/>
    <property type="project" value="TreeGrafter"/>
</dbReference>
<dbReference type="VEuPathDB" id="FungiDB:CH63R_14603"/>
<evidence type="ECO:0000256" key="4">
    <source>
        <dbReference type="ARBA" id="ARBA00022695"/>
    </source>
</evidence>
<dbReference type="SUPFAM" id="SSF56672">
    <property type="entry name" value="DNA/RNA polymerases"/>
    <property type="match status" value="1"/>
</dbReference>
<dbReference type="InterPro" id="IPR023211">
    <property type="entry name" value="DNA_pol_palm_dom_sf"/>
</dbReference>
<dbReference type="PANTHER" id="PTHR10322">
    <property type="entry name" value="DNA POLYMERASE CATALYTIC SUBUNIT"/>
    <property type="match status" value="1"/>
</dbReference>
<evidence type="ECO:0000256" key="3">
    <source>
        <dbReference type="ARBA" id="ARBA00022679"/>
    </source>
</evidence>
<dbReference type="InterPro" id="IPR050240">
    <property type="entry name" value="DNA_pol_type-B"/>
</dbReference>
<comment type="subcellular location">
    <subcellularLocation>
        <location evidence="1">Mitochondrion</location>
    </subcellularLocation>
</comment>
<keyword evidence="5" id="KW-0239">DNA-directed DNA polymerase</keyword>
<keyword evidence="4" id="KW-0548">Nucleotidyltransferase</keyword>
<dbReference type="GO" id="GO:0000166">
    <property type="term" value="F:nucleotide binding"/>
    <property type="evidence" value="ECO:0007669"/>
    <property type="project" value="InterPro"/>
</dbReference>
<dbReference type="KEGG" id="chig:CH63R_14603"/>
<keyword evidence="11" id="KW-1185">Reference proteome</keyword>